<dbReference type="FunFam" id="3.40.50.261:FF:000021">
    <property type="entry name" value="Acetyl-CoA synthetase, putative"/>
    <property type="match status" value="1"/>
</dbReference>
<dbReference type="Gene3D" id="3.40.50.261">
    <property type="entry name" value="Succinyl-CoA synthetase domains"/>
    <property type="match status" value="2"/>
</dbReference>
<dbReference type="Pfam" id="PF13549">
    <property type="entry name" value="ATP-grasp_5"/>
    <property type="match status" value="1"/>
</dbReference>
<evidence type="ECO:0000313" key="3">
    <source>
        <dbReference type="EMBL" id="MCE8536609.1"/>
    </source>
</evidence>
<reference evidence="3" key="1">
    <citation type="journal article" date="2021" name="Environ. Microbiol.">
        <title>Cryptic niche differentiation of novel sediment ecotypes of Rugeria pomeroyi correlates with nitrate respiration.</title>
        <authorList>
            <person name="Lin X."/>
            <person name="McNichol J."/>
            <person name="Chu X."/>
            <person name="Qian Y."/>
            <person name="Luo H."/>
        </authorList>
    </citation>
    <scope>NUCLEOTIDE SEQUENCE</scope>
    <source>
        <strain evidence="3">SZCCDBB064</strain>
    </source>
</reference>
<dbReference type="PANTHER" id="PTHR42793">
    <property type="entry name" value="COA BINDING DOMAIN CONTAINING PROTEIN"/>
    <property type="match status" value="1"/>
</dbReference>
<dbReference type="GO" id="GO:0006099">
    <property type="term" value="P:tricarboxylic acid cycle"/>
    <property type="evidence" value="ECO:0007669"/>
    <property type="project" value="UniProtKB-KW"/>
</dbReference>
<gene>
    <name evidence="3" type="ORF">KBY27_04000</name>
</gene>
<sequence>MQDQTLPRSAMDALLAPQSIALVGVSDRPDSYGHALDRMLSGGGFSGPILRVNPRLAAQSGGRIAAALADLPDVPEHVVLSLATERVEAAVDAALATGARALTLFSECPDPEMRRRIGDRVRAAGAALCGPNSMGFHNLTHGLRVTPFPVPLDLKPGGIGLIAQSGSILGALMNNDRRLRFSQAVSTGSETVTTAADYLHWMIDQPETRVVGLFLETVRDPLGFIAAMEAAAARDLPVVILKVGRSALSARMAISHTGALVGDDALFRALVRRLGGHMAGSVDEMAAMLALFAQGRRATAPGIASIHDSGGERELMADMAEDHGLSYASLAPETRARIQSVLEPGIAADNPLDAWGTGQGAQETYTRSVAAMMADPGVGTGLYVLNWRGNYYLHEMHGRALADAYRQTDKPLAAVSNFSGSDDRAISAYFADLGIPLLSGMQNAMAAVRALHDHGPVARFRPPAMPHPRAAVWRARLAGRDWIGEAEGYALFADYGIACPSHMLAASRDEAVHAARRIGGSVVLKTTQGGLSHKSDLGGVQTGLATPDAVAAAYEDLAERFDGPVLVARMVDPGMEWSLGAVNDPDFGPAVRIAPGGLFVDLLGEDVLLMAPFTPDEAASAIAGLRAARLLAGYRGQPVLAAPALGEAAAALSRMAWDLRDTLDEIESNPVIVGTQTATAVDAVLRLRPS</sequence>
<dbReference type="InterPro" id="IPR036291">
    <property type="entry name" value="NAD(P)-bd_dom_sf"/>
</dbReference>
<organism evidence="3 4">
    <name type="scientific">Ruegeria pomeroyi</name>
    <dbReference type="NCBI Taxonomy" id="89184"/>
    <lineage>
        <taxon>Bacteria</taxon>
        <taxon>Pseudomonadati</taxon>
        <taxon>Pseudomonadota</taxon>
        <taxon>Alphaproteobacteria</taxon>
        <taxon>Rhodobacterales</taxon>
        <taxon>Roseobacteraceae</taxon>
        <taxon>Ruegeria</taxon>
    </lineage>
</organism>
<dbReference type="InterPro" id="IPR003781">
    <property type="entry name" value="CoA-bd"/>
</dbReference>
<dbReference type="InterPro" id="IPR032875">
    <property type="entry name" value="Succ_CoA_lig_flav_dom"/>
</dbReference>
<comment type="caution">
    <text evidence="3">The sequence shown here is derived from an EMBL/GenBank/DDBJ whole genome shotgun (WGS) entry which is preliminary data.</text>
</comment>
<dbReference type="SUPFAM" id="SSF52210">
    <property type="entry name" value="Succinyl-CoA synthetase domains"/>
    <property type="match status" value="2"/>
</dbReference>
<evidence type="ECO:0000259" key="2">
    <source>
        <dbReference type="SMART" id="SM00881"/>
    </source>
</evidence>
<evidence type="ECO:0000313" key="4">
    <source>
        <dbReference type="Proteomes" id="UP000813672"/>
    </source>
</evidence>
<dbReference type="InterPro" id="IPR013815">
    <property type="entry name" value="ATP_grasp_subdomain_1"/>
</dbReference>
<dbReference type="Gene3D" id="3.40.50.720">
    <property type="entry name" value="NAD(P)-binding Rossmann-like Domain"/>
    <property type="match status" value="1"/>
</dbReference>
<protein>
    <submittedName>
        <fullName evidence="3">Acetate--CoA ligase family protein</fullName>
    </submittedName>
</protein>
<keyword evidence="3" id="KW-0436">Ligase</keyword>
<keyword evidence="1" id="KW-0816">Tricarboxylic acid cycle</keyword>
<dbReference type="InterPro" id="IPR016102">
    <property type="entry name" value="Succinyl-CoA_synth-like"/>
</dbReference>
<dbReference type="EMBL" id="JAGQAF010000002">
    <property type="protein sequence ID" value="MCE8536609.1"/>
    <property type="molecule type" value="Genomic_DNA"/>
</dbReference>
<dbReference type="SMART" id="SM00881">
    <property type="entry name" value="CoA_binding"/>
    <property type="match status" value="1"/>
</dbReference>
<dbReference type="Pfam" id="PF13380">
    <property type="entry name" value="CoA_binding_2"/>
    <property type="match status" value="1"/>
</dbReference>
<dbReference type="Gene3D" id="3.30.470.20">
    <property type="entry name" value="ATP-grasp fold, B domain"/>
    <property type="match status" value="1"/>
</dbReference>
<dbReference type="SUPFAM" id="SSF56059">
    <property type="entry name" value="Glutathione synthetase ATP-binding domain-like"/>
    <property type="match status" value="1"/>
</dbReference>
<proteinExistence type="predicted"/>
<name>A0A9Q3ZMH4_9RHOB</name>
<feature type="domain" description="CoA-binding" evidence="2">
    <location>
        <begin position="14"/>
        <end position="109"/>
    </location>
</feature>
<dbReference type="Proteomes" id="UP000813672">
    <property type="component" value="Unassembled WGS sequence"/>
</dbReference>
<dbReference type="PANTHER" id="PTHR42793:SF4">
    <property type="entry name" value="BLL6376 PROTEIN"/>
    <property type="match status" value="1"/>
</dbReference>
<evidence type="ECO:0000256" key="1">
    <source>
        <dbReference type="ARBA" id="ARBA00022532"/>
    </source>
</evidence>
<dbReference type="GO" id="GO:0005524">
    <property type="term" value="F:ATP binding"/>
    <property type="evidence" value="ECO:0007669"/>
    <property type="project" value="InterPro"/>
</dbReference>
<dbReference type="Pfam" id="PF13607">
    <property type="entry name" value="Succ_CoA_lig"/>
    <property type="match status" value="1"/>
</dbReference>
<dbReference type="GO" id="GO:0016874">
    <property type="term" value="F:ligase activity"/>
    <property type="evidence" value="ECO:0007669"/>
    <property type="project" value="UniProtKB-KW"/>
</dbReference>
<accession>A0A9Q3ZMH4</accession>
<dbReference type="Gene3D" id="3.30.1490.20">
    <property type="entry name" value="ATP-grasp fold, A domain"/>
    <property type="match status" value="1"/>
</dbReference>
<dbReference type="SUPFAM" id="SSF51735">
    <property type="entry name" value="NAD(P)-binding Rossmann-fold domains"/>
    <property type="match status" value="1"/>
</dbReference>
<dbReference type="AlphaFoldDB" id="A0A9Q3ZMH4"/>